<dbReference type="Pfam" id="PF05118">
    <property type="entry name" value="Asp_Arg_Hydrox"/>
    <property type="match status" value="1"/>
</dbReference>
<reference evidence="5 6" key="1">
    <citation type="submission" date="2022-01" db="EMBL/GenBank/DDBJ databases">
        <title>Whole genome-based taxonomy of the Shewanellaceae.</title>
        <authorList>
            <person name="Martin-Rodriguez A.J."/>
        </authorList>
    </citation>
    <scope>NUCLEOTIDE SEQUENCE [LARGE SCALE GENOMIC DNA]</scope>
    <source>
        <strain evidence="5 6">DSM 17177</strain>
    </source>
</reference>
<dbReference type="PANTHER" id="PTHR46332">
    <property type="entry name" value="ASPARTATE BETA-HYDROXYLASE DOMAIN-CONTAINING PROTEIN 2"/>
    <property type="match status" value="1"/>
</dbReference>
<protein>
    <submittedName>
        <fullName evidence="5">Aspartyl/asparaginyl beta-hydroxylase domain-containing protein</fullName>
    </submittedName>
</protein>
<evidence type="ECO:0000256" key="3">
    <source>
        <dbReference type="ARBA" id="ARBA00023002"/>
    </source>
</evidence>
<name>A0ABT0LGY5_9GAMM</name>
<dbReference type="InterPro" id="IPR027443">
    <property type="entry name" value="IPNS-like_sf"/>
</dbReference>
<dbReference type="EMBL" id="JAKIKS010000096">
    <property type="protein sequence ID" value="MCL1126597.1"/>
    <property type="molecule type" value="Genomic_DNA"/>
</dbReference>
<keyword evidence="2" id="KW-0223">Dioxygenase</keyword>
<comment type="caution">
    <text evidence="5">The sequence shown here is derived from an EMBL/GenBank/DDBJ whole genome shotgun (WGS) entry which is preliminary data.</text>
</comment>
<accession>A0ABT0LGY5</accession>
<keyword evidence="6" id="KW-1185">Reference proteome</keyword>
<dbReference type="Gene3D" id="2.60.120.330">
    <property type="entry name" value="B-lactam Antibiotic, Isopenicillin N Synthase, Chain"/>
    <property type="match status" value="1"/>
</dbReference>
<comment type="similarity">
    <text evidence="1">Belongs to the aspartyl/asparaginyl beta-hydroxylase family.</text>
</comment>
<organism evidence="5 6">
    <name type="scientific">Shewanella surugensis</name>
    <dbReference type="NCBI Taxonomy" id="212020"/>
    <lineage>
        <taxon>Bacteria</taxon>
        <taxon>Pseudomonadati</taxon>
        <taxon>Pseudomonadota</taxon>
        <taxon>Gammaproteobacteria</taxon>
        <taxon>Alteromonadales</taxon>
        <taxon>Shewanellaceae</taxon>
        <taxon>Shewanella</taxon>
    </lineage>
</organism>
<gene>
    <name evidence="5" type="ORF">L2764_19415</name>
</gene>
<dbReference type="RefSeq" id="WP_248942013.1">
    <property type="nucleotide sequence ID" value="NZ_JAKIKS010000096.1"/>
</dbReference>
<evidence type="ECO:0000313" key="6">
    <source>
        <dbReference type="Proteomes" id="UP001203423"/>
    </source>
</evidence>
<dbReference type="PANTHER" id="PTHR46332:SF5">
    <property type="entry name" value="ASPARTATE BETA-HYDROXYLASE DOMAIN CONTAINING 2"/>
    <property type="match status" value="1"/>
</dbReference>
<feature type="domain" description="Aspartyl/asparaginy/proline hydroxylase" evidence="4">
    <location>
        <begin position="16"/>
        <end position="161"/>
    </location>
</feature>
<proteinExistence type="inferred from homology"/>
<evidence type="ECO:0000313" key="5">
    <source>
        <dbReference type="EMBL" id="MCL1126597.1"/>
    </source>
</evidence>
<dbReference type="Proteomes" id="UP001203423">
    <property type="component" value="Unassembled WGS sequence"/>
</dbReference>
<evidence type="ECO:0000256" key="1">
    <source>
        <dbReference type="ARBA" id="ARBA00007730"/>
    </source>
</evidence>
<evidence type="ECO:0000259" key="4">
    <source>
        <dbReference type="Pfam" id="PF05118"/>
    </source>
</evidence>
<keyword evidence="3" id="KW-0560">Oxidoreductase</keyword>
<dbReference type="SUPFAM" id="SSF51197">
    <property type="entry name" value="Clavaminate synthase-like"/>
    <property type="match status" value="1"/>
</dbReference>
<dbReference type="InterPro" id="IPR007803">
    <property type="entry name" value="Asp/Arg/Pro-Hydrxlase"/>
</dbReference>
<sequence length="165" mass="19022">MSLNLLKIAPFVPLFEKNWHLIYSEYLLIKDQTVPWPEFDIYEGNWRTFGLFDFPLGNKTSNTNLAPFTSHLIENYIPSHGAAGYSILKANTVIEPHMGYQGDYLRIHLGLEIPDGDCGLRSQGGIKRWTEGKIFIFDDRLIHEAWNKTENDRVALIIDFIPEKP</sequence>
<evidence type="ECO:0000256" key="2">
    <source>
        <dbReference type="ARBA" id="ARBA00022964"/>
    </source>
</evidence>
<dbReference type="InterPro" id="IPR051821">
    <property type="entry name" value="Asp/Asn_beta-hydroxylase"/>
</dbReference>